<gene>
    <name evidence="1" type="ORF">SAY89_10975</name>
</gene>
<dbReference type="RefSeq" id="WP_320000940.1">
    <property type="nucleotide sequence ID" value="NZ_CP138348.1"/>
</dbReference>
<sequence>MIKAESKTELVKLLCERYGITENTVYTRLRKLEMKETKQDGILFLSDEQIQTLDDLDNYLKTDDKASIASFITQQCTDVLPSEVQSPEYPSNHSPFSHSFTSDGTANQITQLVAIAQQKAGGILIAERALIAKYLANPDLLDDELKEQIAHWDEKCLPTSVTAEEFANHLLSELS</sequence>
<dbReference type="AlphaFoldDB" id="A0AAF0ZBM8"/>
<evidence type="ECO:0000313" key="1">
    <source>
        <dbReference type="EMBL" id="WPF87328.1"/>
    </source>
</evidence>
<name>A0AAF0ZBM8_9CHRO</name>
<organism evidence="1">
    <name type="scientific">Cyanobacterium aponinum AL20115</name>
    <dbReference type="NCBI Taxonomy" id="3090662"/>
    <lineage>
        <taxon>Bacteria</taxon>
        <taxon>Bacillati</taxon>
        <taxon>Cyanobacteriota</taxon>
        <taxon>Cyanophyceae</taxon>
        <taxon>Oscillatoriophycideae</taxon>
        <taxon>Chroococcales</taxon>
        <taxon>Geminocystaceae</taxon>
        <taxon>Cyanobacterium</taxon>
    </lineage>
</organism>
<dbReference type="EMBL" id="CP138348">
    <property type="protein sequence ID" value="WPF87328.1"/>
    <property type="molecule type" value="Genomic_DNA"/>
</dbReference>
<accession>A0AAF0ZBM8</accession>
<proteinExistence type="predicted"/>
<protein>
    <submittedName>
        <fullName evidence="1">Uncharacterized protein</fullName>
    </submittedName>
</protein>
<reference evidence="1" key="1">
    <citation type="submission" date="2023-11" db="EMBL/GenBank/DDBJ databases">
        <title>Genome sequence of Cyanobacterium aponinum BCRC AL20115.</title>
        <authorList>
            <person name="Chang H.-Y."/>
            <person name="Lin K.-M."/>
            <person name="Hsueh H.-T."/>
            <person name="Chu H.-A."/>
            <person name="Kuo C.-H."/>
        </authorList>
    </citation>
    <scope>NUCLEOTIDE SEQUENCE</scope>
    <source>
        <strain evidence="1">AL20115</strain>
    </source>
</reference>